<dbReference type="AlphaFoldDB" id="A0A1M3L399"/>
<keyword evidence="1" id="KW-0732">Signal</keyword>
<feature type="chain" id="PRO_5013064319" description="Mannosyl-glycoprotein endo-beta-N-acetylglucosamidase-like domain-containing protein" evidence="1">
    <location>
        <begin position="24"/>
        <end position="215"/>
    </location>
</feature>
<organism evidence="2 3">
    <name type="scientific">Candidatus Kapaibacterium thiocyanatum</name>
    <dbReference type="NCBI Taxonomy" id="1895771"/>
    <lineage>
        <taxon>Bacteria</taxon>
        <taxon>Pseudomonadati</taxon>
        <taxon>Candidatus Kapaibacteriota</taxon>
        <taxon>Candidatus Kapaibacteriia</taxon>
        <taxon>Candidatus Kapaibacteriales</taxon>
        <taxon>Candidatus Kapaibacteriaceae</taxon>
        <taxon>Candidatus Kapaibacterium</taxon>
    </lineage>
</organism>
<protein>
    <recommendedName>
        <fullName evidence="4">Mannosyl-glycoprotein endo-beta-N-acetylglucosamidase-like domain-containing protein</fullName>
    </recommendedName>
</protein>
<reference evidence="2 3" key="1">
    <citation type="submission" date="2016-09" db="EMBL/GenBank/DDBJ databases">
        <title>Genome-resolved meta-omics ties microbial dynamics to process performance in biotechnology for thiocyanate degradation.</title>
        <authorList>
            <person name="Kantor R.S."/>
            <person name="Huddy R.J."/>
            <person name="Iyer R."/>
            <person name="Thomas B.C."/>
            <person name="Brown C.T."/>
            <person name="Anantharaman K."/>
            <person name="Tringe S."/>
            <person name="Hettich R.L."/>
            <person name="Harrison S.T."/>
            <person name="Banfield J.F."/>
        </authorList>
    </citation>
    <scope>NUCLEOTIDE SEQUENCE [LARGE SCALE GENOMIC DNA]</scope>
    <source>
        <strain evidence="2">59-99</strain>
    </source>
</reference>
<evidence type="ECO:0008006" key="4">
    <source>
        <dbReference type="Google" id="ProtNLM"/>
    </source>
</evidence>
<feature type="signal peptide" evidence="1">
    <location>
        <begin position="1"/>
        <end position="23"/>
    </location>
</feature>
<dbReference type="STRING" id="1895771.BGO89_05645"/>
<dbReference type="EMBL" id="MKVH01000009">
    <property type="protein sequence ID" value="OJX59700.1"/>
    <property type="molecule type" value="Genomic_DNA"/>
</dbReference>
<gene>
    <name evidence="2" type="ORF">BGO89_05645</name>
</gene>
<comment type="caution">
    <text evidence="2">The sequence shown here is derived from an EMBL/GenBank/DDBJ whole genome shotgun (WGS) entry which is preliminary data.</text>
</comment>
<proteinExistence type="predicted"/>
<evidence type="ECO:0000313" key="3">
    <source>
        <dbReference type="Proteomes" id="UP000184233"/>
    </source>
</evidence>
<evidence type="ECO:0000313" key="2">
    <source>
        <dbReference type="EMBL" id="OJX59700.1"/>
    </source>
</evidence>
<sequence length="215" mass="24679">MNTGRLHAILVCILLALPPTIRAHYHRTTPVVRPQDVDLKRIFREITTTPAADLFTAAGQVYRDGKLEDAAFLFYVAQLRVAHDMLMYPARGTGGNSPLVAFGAIASVLGPEINGALSSQPTIQHAALQRVRKWAPATHRTYSPGWEYTERRRGAFVTDQFAIRGYSPAPRFRWCNQLKRVREHWRRYAGKYLLSSQWDCNHWNNIWARRNPQRQ</sequence>
<dbReference type="Proteomes" id="UP000184233">
    <property type="component" value="Unassembled WGS sequence"/>
</dbReference>
<name>A0A1M3L399_9BACT</name>
<accession>A0A1M3L399</accession>
<evidence type="ECO:0000256" key="1">
    <source>
        <dbReference type="SAM" id="SignalP"/>
    </source>
</evidence>